<dbReference type="OrthoDB" id="2083198at2"/>
<evidence type="ECO:0000313" key="3">
    <source>
        <dbReference type="Proteomes" id="UP000016560"/>
    </source>
</evidence>
<evidence type="ECO:0000313" key="2">
    <source>
        <dbReference type="EMBL" id="GAD63970.1"/>
    </source>
</evidence>
<dbReference type="AlphaFoldDB" id="U2ZRA7"/>
<feature type="transmembrane region" description="Helical" evidence="1">
    <location>
        <begin position="168"/>
        <end position="187"/>
    </location>
</feature>
<proteinExistence type="predicted"/>
<sequence>MVAIFELVKDSYERKARVIPGLLVSLPLLVPLLCVYGAKHPVLTSVIGLLGGCGAIYALASVARGRGKKLEEKLLKQWGGMPTTLALRHRDKFLDSVSKQRYHREISIKLQIDMPSEQDESLDPGKADDFYIGATKRLRELTRNDKNLLLKENIAYGFHRNMVAMKDVGILSCLCGLGYGALIAGAIRAEPPYFEPMYLVNPGLASGLTILISASLLLAWLFYFDKDAVKRMGFVYAERLFECLGTLPTPRARKVPVKTEAQS</sequence>
<dbReference type="RefSeq" id="WP_021702054.1">
    <property type="nucleotide sequence ID" value="NZ_BATI01000031.1"/>
</dbReference>
<dbReference type="EMBL" id="BATI01000031">
    <property type="protein sequence ID" value="GAD63970.1"/>
    <property type="molecule type" value="Genomic_DNA"/>
</dbReference>
<keyword evidence="1" id="KW-0812">Transmembrane</keyword>
<reference evidence="2" key="1">
    <citation type="submission" date="2024-09" db="EMBL/GenBank/DDBJ databases">
        <title>Whole genome shotgun sequence of Pseudomonas alcaligenes NBRC 14159.</title>
        <authorList>
            <person name="Yoshida I."/>
            <person name="Hosoyama A."/>
            <person name="Tsuchikane K."/>
            <person name="Noguchi M."/>
            <person name="Hirakata S."/>
            <person name="Ando Y."/>
            <person name="Ohji S."/>
            <person name="Yamazoe A."/>
            <person name="Yamazaki S."/>
            <person name="Fujita N."/>
        </authorList>
    </citation>
    <scope>NUCLEOTIDE SEQUENCE</scope>
    <source>
        <strain evidence="2">NBRC 14159</strain>
    </source>
</reference>
<keyword evidence="1" id="KW-1133">Transmembrane helix</keyword>
<organism evidence="2 3">
    <name type="scientific">Aquipseudomonas alcaligenes (strain ATCC 14909 / DSM 50342 / CCUG 1425 / JCM 20561 / NBRC 14159 / NCIMB 9945 / NCTC 10367 / 1577)</name>
    <name type="common">Pseudomonas alcaligenes</name>
    <dbReference type="NCBI Taxonomy" id="1215092"/>
    <lineage>
        <taxon>Bacteria</taxon>
        <taxon>Pseudomonadati</taxon>
        <taxon>Pseudomonadota</taxon>
        <taxon>Gammaproteobacteria</taxon>
        <taxon>Pseudomonadales</taxon>
        <taxon>Pseudomonadaceae</taxon>
        <taxon>Aquipseudomonas</taxon>
    </lineage>
</organism>
<comment type="caution">
    <text evidence="2">The sequence shown here is derived from an EMBL/GenBank/DDBJ whole genome shotgun (WGS) entry which is preliminary data.</text>
</comment>
<dbReference type="eggNOG" id="ENOG502Z8ED">
    <property type="taxonomic scope" value="Bacteria"/>
</dbReference>
<evidence type="ECO:0000256" key="1">
    <source>
        <dbReference type="SAM" id="Phobius"/>
    </source>
</evidence>
<keyword evidence="1" id="KW-0472">Membrane</keyword>
<accession>U2ZRA7</accession>
<feature type="transmembrane region" description="Helical" evidence="1">
    <location>
        <begin position="18"/>
        <end position="38"/>
    </location>
</feature>
<feature type="transmembrane region" description="Helical" evidence="1">
    <location>
        <begin position="199"/>
        <end position="223"/>
    </location>
</feature>
<gene>
    <name evidence="2" type="ORF">PA6_031_00630</name>
</gene>
<protein>
    <submittedName>
        <fullName evidence="2">Uncharacterized protein</fullName>
    </submittedName>
</protein>
<feature type="transmembrane region" description="Helical" evidence="1">
    <location>
        <begin position="44"/>
        <end position="63"/>
    </location>
</feature>
<keyword evidence="3" id="KW-1185">Reference proteome</keyword>
<dbReference type="Proteomes" id="UP000016560">
    <property type="component" value="Unassembled WGS sequence"/>
</dbReference>
<name>U2ZRA7_AQUA1</name>